<reference evidence="1 2" key="1">
    <citation type="journal article" date="2009" name="Genome Biol.">
        <title>Genomic and genetic analyses of diversity and plant interactions of Pseudomonas fluorescens.</title>
        <authorList>
            <person name="Silby M.W."/>
            <person name="Cerdeno-Tarraga A.M."/>
            <person name="Vernikos G.S."/>
            <person name="Giddens S.R."/>
            <person name="Jackson R.W."/>
            <person name="Preston G.M."/>
            <person name="Zhang X.X."/>
            <person name="Moon C.D."/>
            <person name="Gehrig S.M."/>
            <person name="Godfrey S.A."/>
            <person name="Knight C.G."/>
            <person name="Malone J.G."/>
            <person name="Robinson Z."/>
            <person name="Spiers A.J."/>
            <person name="Harris S."/>
            <person name="Challis G.L."/>
            <person name="Yaxley A.M."/>
            <person name="Harris D."/>
            <person name="Seeger K."/>
            <person name="Murphy L."/>
            <person name="Rutter S."/>
            <person name="Squares R."/>
            <person name="Quail M.A."/>
            <person name="Saunders E."/>
            <person name="Mavromatis K."/>
            <person name="Brettin T.S."/>
            <person name="Bentley S.D."/>
            <person name="Hothersall J."/>
            <person name="Stephens E."/>
            <person name="Thomas C.M."/>
            <person name="Parkhill J."/>
            <person name="Levy S.B."/>
            <person name="Rainey P.B."/>
            <person name="Thomson N.R."/>
        </authorList>
    </citation>
    <scope>NUCLEOTIDE SEQUENCE [LARGE SCALE GENOMIC DNA]</scope>
    <source>
        <strain evidence="1 2">Pf0-1</strain>
    </source>
</reference>
<evidence type="ECO:0000313" key="1">
    <source>
        <dbReference type="EMBL" id="ABA74953.1"/>
    </source>
</evidence>
<accession>Q3KBA1</accession>
<evidence type="ECO:0000313" key="2">
    <source>
        <dbReference type="Proteomes" id="UP000002704"/>
    </source>
</evidence>
<dbReference type="Proteomes" id="UP000002704">
    <property type="component" value="Chromosome"/>
</dbReference>
<gene>
    <name evidence="1" type="ordered locus">Pfl01_3215</name>
</gene>
<organism evidence="1 2">
    <name type="scientific">Pseudomonas fluorescens (strain Pf0-1)</name>
    <dbReference type="NCBI Taxonomy" id="205922"/>
    <lineage>
        <taxon>Bacteria</taxon>
        <taxon>Pseudomonadati</taxon>
        <taxon>Pseudomonadota</taxon>
        <taxon>Gammaproteobacteria</taxon>
        <taxon>Pseudomonadales</taxon>
        <taxon>Pseudomonadaceae</taxon>
        <taxon>Pseudomonas</taxon>
    </lineage>
</organism>
<dbReference type="HOGENOM" id="CLU_1738971_0_0_6"/>
<dbReference type="AlphaFoldDB" id="Q3KBA1"/>
<dbReference type="KEGG" id="pfo:Pfl01_3215"/>
<sequence>MGLIHPGKKVMVFGGERMSTKYLPHDLFKEFLQLLNSSGLLSIESLEMALSDLGGAQGVVENAYYISAYELLGSALVSAHSFQSLLIFFKDFQLCLGEGAEQRYYFVESVVDCFSARGDNVAALIEAAPLSYRLYLNNKFPQQKRMKMDS</sequence>
<proteinExistence type="predicted"/>
<dbReference type="EMBL" id="CP000094">
    <property type="protein sequence ID" value="ABA74953.1"/>
    <property type="molecule type" value="Genomic_DNA"/>
</dbReference>
<protein>
    <submittedName>
        <fullName evidence="1">Uncharacterized protein</fullName>
    </submittedName>
</protein>
<name>Q3KBA1_PSEPF</name>